<gene>
    <name evidence="2" type="ORF">Pdsh_00510</name>
    <name evidence="1" type="ORF">Pyrde_1026</name>
</gene>
<dbReference type="EMBL" id="CP013011">
    <property type="protein sequence ID" value="ALL01074.1"/>
    <property type="molecule type" value="Genomic_DNA"/>
</dbReference>
<dbReference type="OrthoDB" id="15263at2157"/>
<evidence type="ECO:0000313" key="3">
    <source>
        <dbReference type="Proteomes" id="UP000058613"/>
    </source>
</evidence>
<dbReference type="RefSeq" id="WP_055408809.1">
    <property type="nucleotide sequence ID" value="NZ_CP013011.1"/>
</dbReference>
<organism evidence="1 3">
    <name type="scientific">Pyrodictium delaneyi</name>
    <dbReference type="NCBI Taxonomy" id="1273541"/>
    <lineage>
        <taxon>Archaea</taxon>
        <taxon>Thermoproteota</taxon>
        <taxon>Thermoprotei</taxon>
        <taxon>Desulfurococcales</taxon>
        <taxon>Pyrodictiaceae</taxon>
        <taxon>Pyrodictium</taxon>
    </lineage>
</organism>
<name>A0A0P0N4F1_9CREN</name>
<evidence type="ECO:0000313" key="2">
    <source>
        <dbReference type="EMBL" id="OWJ55340.1"/>
    </source>
</evidence>
<dbReference type="AlphaFoldDB" id="A0A0P0N4F1"/>
<proteinExistence type="predicted"/>
<evidence type="ECO:0000313" key="1">
    <source>
        <dbReference type="EMBL" id="ALL01074.1"/>
    </source>
</evidence>
<sequence length="150" mass="17654">MGKARRSKEDNVIYSVWIRHGPDTIHYDMVFEEDCIRLIYLGEYWQRVRPRTGLQQRVDLFIYSLRKRRERNMGEASHGFTIDYCSIKSYNLVRPRIASPQGDVTPGVLELTLRDGRRVRIEFSPKVYEVVKSAVKRYVIRGIEKCRDGG</sequence>
<dbReference type="KEGG" id="pdl:Pyrde_1026"/>
<keyword evidence="4" id="KW-1185">Reference proteome</keyword>
<evidence type="ECO:0000313" key="4">
    <source>
        <dbReference type="Proteomes" id="UP000196694"/>
    </source>
</evidence>
<accession>A0A0P0N4F1</accession>
<dbReference type="Proteomes" id="UP000058613">
    <property type="component" value="Chromosome"/>
</dbReference>
<dbReference type="GeneID" id="26099366"/>
<dbReference type="STRING" id="1273541.Pyrde_1026"/>
<reference evidence="1 3" key="1">
    <citation type="submission" date="2015-10" db="EMBL/GenBank/DDBJ databases">
        <title>Complete genome sequence of hyperthermophilic archaeon Pyrodictium delaneyi Su06.</title>
        <authorList>
            <person name="Jung J.-H."/>
            <person name="Lin J."/>
            <person name="Holden J.F."/>
            <person name="Park C.-S."/>
        </authorList>
    </citation>
    <scope>NUCLEOTIDE SEQUENCE [LARGE SCALE GENOMIC DNA]</scope>
    <source>
        <strain evidence="1 3">Su06</strain>
    </source>
</reference>
<dbReference type="EMBL" id="NCQP01000001">
    <property type="protein sequence ID" value="OWJ55340.1"/>
    <property type="molecule type" value="Genomic_DNA"/>
</dbReference>
<dbReference type="Proteomes" id="UP000196694">
    <property type="component" value="Unassembled WGS sequence"/>
</dbReference>
<protein>
    <submittedName>
        <fullName evidence="1">Uncharacterized protein</fullName>
    </submittedName>
</protein>
<reference evidence="2 4" key="2">
    <citation type="submission" date="2017-05" db="EMBL/GenBank/DDBJ databases">
        <title>The draft genome of the hyperthermophilic archaeon 'Pyrodictium delaneyi strain Hulk', an iron and nitrate reducer, reveals the capacity for sulfate reduction.</title>
        <authorList>
            <person name="Demey L.M."/>
            <person name="Miller C."/>
            <person name="Manzella M."/>
            <person name="Reguera G."/>
            <person name="Kashefi K."/>
        </authorList>
    </citation>
    <scope>NUCLEOTIDE SEQUENCE [LARGE SCALE GENOMIC DNA]</scope>
    <source>
        <strain evidence="2 4">Hulk</strain>
    </source>
</reference>